<dbReference type="GO" id="GO:0051205">
    <property type="term" value="P:protein insertion into membrane"/>
    <property type="evidence" value="ECO:0007669"/>
    <property type="project" value="UniProtKB-UniRule"/>
</dbReference>
<evidence type="ECO:0000259" key="6">
    <source>
        <dbReference type="Pfam" id="PF04355"/>
    </source>
</evidence>
<feature type="region of interest" description="Disordered" evidence="5">
    <location>
        <begin position="130"/>
        <end position="162"/>
    </location>
</feature>
<dbReference type="AlphaFoldDB" id="V8G646"/>
<dbReference type="InterPro" id="IPR037873">
    <property type="entry name" value="BamE-like"/>
</dbReference>
<feature type="compositionally biased region" description="Polar residues" evidence="5">
    <location>
        <begin position="130"/>
        <end position="152"/>
    </location>
</feature>
<comment type="subcellular location">
    <subcellularLocation>
        <location evidence="4">Cell outer membrane</location>
    </subcellularLocation>
</comment>
<protein>
    <recommendedName>
        <fullName evidence="4">Outer membrane protein assembly factor BamE</fullName>
    </recommendedName>
</protein>
<dbReference type="Proteomes" id="UP000018766">
    <property type="component" value="Unassembled WGS sequence"/>
</dbReference>
<evidence type="ECO:0000256" key="5">
    <source>
        <dbReference type="SAM" id="MobiDB-lite"/>
    </source>
</evidence>
<dbReference type="OrthoDB" id="9808250at2"/>
<dbReference type="RefSeq" id="WP_023951106.1">
    <property type="nucleotide sequence ID" value="NZ_AYSV01000085.1"/>
</dbReference>
<keyword evidence="1 4" id="KW-0732">Signal</keyword>
<accession>V8G646</accession>
<feature type="signal peptide" evidence="4">
    <location>
        <begin position="1"/>
        <end position="28"/>
    </location>
</feature>
<evidence type="ECO:0000256" key="2">
    <source>
        <dbReference type="ARBA" id="ARBA00023136"/>
    </source>
</evidence>
<dbReference type="InterPro" id="IPR026592">
    <property type="entry name" value="BamE"/>
</dbReference>
<dbReference type="Gene3D" id="3.30.1450.10">
    <property type="match status" value="1"/>
</dbReference>
<evidence type="ECO:0000256" key="3">
    <source>
        <dbReference type="ARBA" id="ARBA00023237"/>
    </source>
</evidence>
<sequence precursor="true">MNNLLSALLLRKGLVATLLAVSALTACSSGKWGFPYRAPVQQGNWITEDQIALLQVGMTPEQVRYALGTPTLTDIFHADRWDYPFYFKPGYGDPVLTKFSVWFNQKGLLARWEGDEHPNFQPSDYETQQLWRPNTQATETKTTPVDSTTINAEETVKTAPLQ</sequence>
<comment type="similarity">
    <text evidence="4">Belongs to the BamE family.</text>
</comment>
<dbReference type="InterPro" id="IPR007450">
    <property type="entry name" value="BamE_dom"/>
</dbReference>
<comment type="subunit">
    <text evidence="4">Part of the Bam complex.</text>
</comment>
<dbReference type="PATRIC" id="fig|1414851.3.peg.1420"/>
<comment type="function">
    <text evidence="4">Part of the outer membrane protein assembly complex, which is involved in assembly and insertion of beta-barrel proteins into the outer membrane.</text>
</comment>
<name>V8G646_9BURK</name>
<dbReference type="Pfam" id="PF04355">
    <property type="entry name" value="BamE"/>
    <property type="match status" value="1"/>
</dbReference>
<gene>
    <name evidence="4" type="primary">bamE</name>
    <name evidence="7" type="ORF">V757_06920</name>
</gene>
<feature type="domain" description="Outer membrane protein assembly factor BamE" evidence="6">
    <location>
        <begin position="43"/>
        <end position="110"/>
    </location>
</feature>
<proteinExistence type="inferred from homology"/>
<dbReference type="GO" id="GO:0030674">
    <property type="term" value="F:protein-macromolecule adaptor activity"/>
    <property type="evidence" value="ECO:0007669"/>
    <property type="project" value="TreeGrafter"/>
</dbReference>
<comment type="caution">
    <text evidence="7">The sequence shown here is derived from an EMBL/GenBank/DDBJ whole genome shotgun (WGS) entry which is preliminary data.</text>
</comment>
<evidence type="ECO:0000256" key="1">
    <source>
        <dbReference type="ARBA" id="ARBA00022729"/>
    </source>
</evidence>
<evidence type="ECO:0000313" key="8">
    <source>
        <dbReference type="Proteomes" id="UP000018766"/>
    </source>
</evidence>
<dbReference type="GO" id="GO:1990063">
    <property type="term" value="C:Bam protein complex"/>
    <property type="evidence" value="ECO:0007669"/>
    <property type="project" value="TreeGrafter"/>
</dbReference>
<keyword evidence="8" id="KW-1185">Reference proteome</keyword>
<evidence type="ECO:0000256" key="4">
    <source>
        <dbReference type="HAMAP-Rule" id="MF_00925"/>
    </source>
</evidence>
<evidence type="ECO:0000313" key="7">
    <source>
        <dbReference type="EMBL" id="ETD71167.1"/>
    </source>
</evidence>
<organism evidence="7 8">
    <name type="scientific">Pelistega indica</name>
    <dbReference type="NCBI Taxonomy" id="1414851"/>
    <lineage>
        <taxon>Bacteria</taxon>
        <taxon>Pseudomonadati</taxon>
        <taxon>Pseudomonadota</taxon>
        <taxon>Betaproteobacteria</taxon>
        <taxon>Burkholderiales</taxon>
        <taxon>Alcaligenaceae</taxon>
        <taxon>Pelistega</taxon>
    </lineage>
</organism>
<dbReference type="PANTHER" id="PTHR37482:SF1">
    <property type="entry name" value="OUTER MEMBRANE PROTEIN ASSEMBLY FACTOR BAME"/>
    <property type="match status" value="1"/>
</dbReference>
<dbReference type="EMBL" id="AYSV01000085">
    <property type="protein sequence ID" value="ETD71167.1"/>
    <property type="molecule type" value="Genomic_DNA"/>
</dbReference>
<dbReference type="GO" id="GO:0043165">
    <property type="term" value="P:Gram-negative-bacterium-type cell outer membrane assembly"/>
    <property type="evidence" value="ECO:0007669"/>
    <property type="project" value="UniProtKB-UniRule"/>
</dbReference>
<keyword evidence="3 4" id="KW-0998">Cell outer membrane</keyword>
<keyword evidence="2 4" id="KW-0472">Membrane</keyword>
<dbReference type="HAMAP" id="MF_00925">
    <property type="entry name" value="OM_assembly_BamE"/>
    <property type="match status" value="1"/>
</dbReference>
<feature type="chain" id="PRO_5009023312" description="Outer membrane protein assembly factor BamE" evidence="4">
    <location>
        <begin position="29"/>
        <end position="162"/>
    </location>
</feature>
<reference evidence="7 8" key="1">
    <citation type="submission" date="2013-11" db="EMBL/GenBank/DDBJ databases">
        <title>Genomic analysis of Pelistega sp. HM-7.</title>
        <authorList>
            <person name="Kumbhare S.V."/>
            <person name="Shetty S.A."/>
            <person name="Sharma O."/>
            <person name="Dhotre D.P."/>
        </authorList>
    </citation>
    <scope>NUCLEOTIDE SEQUENCE [LARGE SCALE GENOMIC DNA]</scope>
    <source>
        <strain evidence="7 8">HM-7</strain>
    </source>
</reference>
<dbReference type="PANTHER" id="PTHR37482">
    <property type="entry name" value="OUTER MEMBRANE PROTEIN ASSEMBLY FACTOR BAME"/>
    <property type="match status" value="1"/>
</dbReference>